<feature type="transmembrane region" description="Helical" evidence="7">
    <location>
        <begin position="409"/>
        <end position="430"/>
    </location>
</feature>
<proteinExistence type="inferred from homology"/>
<dbReference type="PANTHER" id="PTHR30250">
    <property type="entry name" value="PST FAMILY PREDICTED COLANIC ACID TRANSPORTER"/>
    <property type="match status" value="1"/>
</dbReference>
<evidence type="ECO:0000313" key="9">
    <source>
        <dbReference type="Proteomes" id="UP000266426"/>
    </source>
</evidence>
<feature type="transmembrane region" description="Helical" evidence="7">
    <location>
        <begin position="110"/>
        <end position="132"/>
    </location>
</feature>
<keyword evidence="4 7" id="KW-0812">Transmembrane</keyword>
<organism evidence="8 9">
    <name type="scientific">Candidatus Auribacter fodinae</name>
    <dbReference type="NCBI Taxonomy" id="2093366"/>
    <lineage>
        <taxon>Bacteria</taxon>
        <taxon>Pseudomonadati</taxon>
        <taxon>Candidatus Auribacterota</taxon>
        <taxon>Candidatus Auribacteria</taxon>
        <taxon>Candidatus Auribacterales</taxon>
        <taxon>Candidatus Auribacteraceae</taxon>
        <taxon>Candidatus Auribacter</taxon>
    </lineage>
</organism>
<dbReference type="Proteomes" id="UP000266426">
    <property type="component" value="Unassembled WGS sequence"/>
</dbReference>
<feature type="transmembrane region" description="Helical" evidence="7">
    <location>
        <begin position="79"/>
        <end position="98"/>
    </location>
</feature>
<dbReference type="PANTHER" id="PTHR30250:SF10">
    <property type="entry name" value="LIPOPOLYSACCHARIDE BIOSYNTHESIS PROTEIN WZXC"/>
    <property type="match status" value="1"/>
</dbReference>
<evidence type="ECO:0000256" key="4">
    <source>
        <dbReference type="ARBA" id="ARBA00022692"/>
    </source>
</evidence>
<comment type="caution">
    <text evidence="8">The sequence shown here is derived from an EMBL/GenBank/DDBJ whole genome shotgun (WGS) entry which is preliminary data.</text>
</comment>
<dbReference type="AlphaFoldDB" id="A0A3A4QVH7"/>
<feature type="transmembrane region" description="Helical" evidence="7">
    <location>
        <begin position="171"/>
        <end position="191"/>
    </location>
</feature>
<dbReference type="GO" id="GO:0005886">
    <property type="term" value="C:plasma membrane"/>
    <property type="evidence" value="ECO:0007669"/>
    <property type="project" value="UniProtKB-SubCell"/>
</dbReference>
<protein>
    <submittedName>
        <fullName evidence="8">Colanic acid exporter</fullName>
    </submittedName>
</protein>
<feature type="transmembrane region" description="Helical" evidence="7">
    <location>
        <begin position="322"/>
        <end position="343"/>
    </location>
</feature>
<comment type="subcellular location">
    <subcellularLocation>
        <location evidence="1">Cell membrane</location>
        <topology evidence="1">Multi-pass membrane protein</topology>
    </subcellularLocation>
</comment>
<evidence type="ECO:0000256" key="7">
    <source>
        <dbReference type="SAM" id="Phobius"/>
    </source>
</evidence>
<dbReference type="CDD" id="cd13127">
    <property type="entry name" value="MATE_tuaB_like"/>
    <property type="match status" value="1"/>
</dbReference>
<evidence type="ECO:0000256" key="5">
    <source>
        <dbReference type="ARBA" id="ARBA00022989"/>
    </source>
</evidence>
<evidence type="ECO:0000256" key="6">
    <source>
        <dbReference type="ARBA" id="ARBA00023136"/>
    </source>
</evidence>
<feature type="transmembrane region" description="Helical" evidence="7">
    <location>
        <begin position="43"/>
        <end position="67"/>
    </location>
</feature>
<evidence type="ECO:0000256" key="1">
    <source>
        <dbReference type="ARBA" id="ARBA00004651"/>
    </source>
</evidence>
<gene>
    <name evidence="8" type="ORF">C4541_09595</name>
</gene>
<comment type="similarity">
    <text evidence="2">Belongs to the polysaccharide synthase family.</text>
</comment>
<accession>A0A3A4QVH7</accession>
<dbReference type="EMBL" id="QZJZ01000075">
    <property type="protein sequence ID" value="RJP57764.1"/>
    <property type="molecule type" value="Genomic_DNA"/>
</dbReference>
<feature type="transmembrane region" description="Helical" evidence="7">
    <location>
        <begin position="144"/>
        <end position="165"/>
    </location>
</feature>
<evidence type="ECO:0000256" key="2">
    <source>
        <dbReference type="ARBA" id="ARBA00007430"/>
    </source>
</evidence>
<feature type="transmembrane region" description="Helical" evidence="7">
    <location>
        <begin position="355"/>
        <end position="374"/>
    </location>
</feature>
<keyword evidence="3" id="KW-1003">Cell membrane</keyword>
<dbReference type="NCBIfam" id="NF007773">
    <property type="entry name" value="PRK10459.1"/>
    <property type="match status" value="1"/>
</dbReference>
<feature type="transmembrane region" description="Helical" evidence="7">
    <location>
        <begin position="442"/>
        <end position="464"/>
    </location>
</feature>
<evidence type="ECO:0000256" key="3">
    <source>
        <dbReference type="ARBA" id="ARBA00022475"/>
    </source>
</evidence>
<dbReference type="InterPro" id="IPR050833">
    <property type="entry name" value="Poly_Biosynth_Transport"/>
</dbReference>
<keyword evidence="5 7" id="KW-1133">Transmembrane helix</keyword>
<reference evidence="8 9" key="1">
    <citation type="journal article" date="2017" name="ISME J.">
        <title>Energy and carbon metabolisms in a deep terrestrial subsurface fluid microbial community.</title>
        <authorList>
            <person name="Momper L."/>
            <person name="Jungbluth S.P."/>
            <person name="Lee M.D."/>
            <person name="Amend J.P."/>
        </authorList>
    </citation>
    <scope>NUCLEOTIDE SEQUENCE [LARGE SCALE GENOMIC DNA]</scope>
    <source>
        <strain evidence="8">SURF_26</strain>
    </source>
</reference>
<name>A0A3A4QVH7_9BACT</name>
<dbReference type="Pfam" id="PF13440">
    <property type="entry name" value="Polysacc_synt_3"/>
    <property type="match status" value="1"/>
</dbReference>
<feature type="transmembrane region" description="Helical" evidence="7">
    <location>
        <begin position="292"/>
        <end position="316"/>
    </location>
</feature>
<evidence type="ECO:0000313" key="8">
    <source>
        <dbReference type="EMBL" id="RJP57764.1"/>
    </source>
</evidence>
<feature type="transmembrane region" description="Helical" evidence="7">
    <location>
        <begin position="380"/>
        <end position="402"/>
    </location>
</feature>
<sequence>MSLRQKAISGVKWNSVQMAASQVLSFCTTMVLARILSPSDFGLLGMIMIVINFGFNFSSLGMSNAIVQRKDVPEEHLSTFFWLNNIIGLIIFLIIQVIRYPVAWYFQEPLIAHYLMYSACIFLLIPSTQLFHTLLIKEMRFKPLAIIDISITVIYSISAIILALLNCGVLSIVFGQIICNVFYVFFCFIYFRKTWLPKFYFRFSEVKSYLRFGAFQMGDRIIGYLSANVDNLIIGRFLGAEALGFYALAYNLITIPLTKINPIILNVAFPMFSKIQDDQEKVRYGYCQMTRFIAFITFPILTGLAVVAPLFIPIAYGDQWSTAIPILQILCMVGLLRTVCAPYNSLLLSKGRADIGFYISIFYLISCTITLMIFRAWGIIGIAFGVLCVQASLDIIIFYNVARIGKINFLQIVSVLTKLFTCTLLMALMTYLTRIFLHELNIYTLLAIVVGVGVITYSASCYLVEKKIFKEVLSLIKNR</sequence>
<keyword evidence="6 7" id="KW-0472">Membrane</keyword>